<proteinExistence type="predicted"/>
<evidence type="ECO:0000313" key="4">
    <source>
        <dbReference type="EMBL" id="CAB4596339.1"/>
    </source>
</evidence>
<dbReference type="PANTHER" id="PTHR11061">
    <property type="entry name" value="RNA M5U METHYLTRANSFERASE"/>
    <property type="match status" value="1"/>
</dbReference>
<sequence>MVVWAEPAGLSGLGPSVTEGPGASIVETVNDVAFRVSASSFFQSSPRAAEVLVDRVALALGAPASWGSGPLLDAYGGIGLFAASIDAGDREVLVVEANPSACADARHNLRGRRARVVESAMEKWVAEPCGAVVADPARDGLRAAGVTALVATGAPIIVLVSCDPASLGRDARLLVDAGYRLEFCEVLDLFPHTHHVEAVSRFVRHERLAQP</sequence>
<keyword evidence="3" id="KW-0949">S-adenosyl-L-methionine</keyword>
<dbReference type="Gene3D" id="2.40.50.1070">
    <property type="match status" value="1"/>
</dbReference>
<protein>
    <submittedName>
        <fullName evidence="4">Unannotated protein</fullName>
    </submittedName>
</protein>
<gene>
    <name evidence="4" type="ORF">UFOPK1722_01923</name>
</gene>
<dbReference type="GO" id="GO:0070475">
    <property type="term" value="P:rRNA base methylation"/>
    <property type="evidence" value="ECO:0007669"/>
    <property type="project" value="TreeGrafter"/>
</dbReference>
<evidence type="ECO:0000256" key="2">
    <source>
        <dbReference type="ARBA" id="ARBA00022679"/>
    </source>
</evidence>
<accession>A0A6J6G971</accession>
<dbReference type="AlphaFoldDB" id="A0A6J6G971"/>
<evidence type="ECO:0000256" key="3">
    <source>
        <dbReference type="ARBA" id="ARBA00022691"/>
    </source>
</evidence>
<evidence type="ECO:0000256" key="1">
    <source>
        <dbReference type="ARBA" id="ARBA00022603"/>
    </source>
</evidence>
<dbReference type="GO" id="GO:0070041">
    <property type="term" value="F:rRNA (uridine-C5-)-methyltransferase activity"/>
    <property type="evidence" value="ECO:0007669"/>
    <property type="project" value="TreeGrafter"/>
</dbReference>
<name>A0A6J6G971_9ZZZZ</name>
<dbReference type="PROSITE" id="PS51687">
    <property type="entry name" value="SAM_MT_RNA_M5U"/>
    <property type="match status" value="1"/>
</dbReference>
<dbReference type="PROSITE" id="PS01231">
    <property type="entry name" value="TRMA_2"/>
    <property type="match status" value="1"/>
</dbReference>
<reference evidence="4" key="1">
    <citation type="submission" date="2020-05" db="EMBL/GenBank/DDBJ databases">
        <authorList>
            <person name="Chiriac C."/>
            <person name="Salcher M."/>
            <person name="Ghai R."/>
            <person name="Kavagutti S V."/>
        </authorList>
    </citation>
    <scope>NUCLEOTIDE SEQUENCE</scope>
</reference>
<dbReference type="InterPro" id="IPR030391">
    <property type="entry name" value="MeTrfase_TrmA_CS"/>
</dbReference>
<keyword evidence="2" id="KW-0808">Transferase</keyword>
<dbReference type="SUPFAM" id="SSF53335">
    <property type="entry name" value="S-adenosyl-L-methionine-dependent methyltransferases"/>
    <property type="match status" value="1"/>
</dbReference>
<dbReference type="Gene3D" id="3.40.50.150">
    <property type="entry name" value="Vaccinia Virus protein VP39"/>
    <property type="match status" value="1"/>
</dbReference>
<keyword evidence="1" id="KW-0489">Methyltransferase</keyword>
<dbReference type="InterPro" id="IPR029063">
    <property type="entry name" value="SAM-dependent_MTases_sf"/>
</dbReference>
<organism evidence="4">
    <name type="scientific">freshwater metagenome</name>
    <dbReference type="NCBI Taxonomy" id="449393"/>
    <lineage>
        <taxon>unclassified sequences</taxon>
        <taxon>metagenomes</taxon>
        <taxon>ecological metagenomes</taxon>
    </lineage>
</organism>
<dbReference type="PANTHER" id="PTHR11061:SF30">
    <property type="entry name" value="TRNA (URACIL(54)-C(5))-METHYLTRANSFERASE"/>
    <property type="match status" value="1"/>
</dbReference>
<dbReference type="InterPro" id="IPR010280">
    <property type="entry name" value="U5_MeTrfase_fam"/>
</dbReference>
<dbReference type="EMBL" id="CAEZTS010000241">
    <property type="protein sequence ID" value="CAB4596339.1"/>
    <property type="molecule type" value="Genomic_DNA"/>
</dbReference>